<name>A0A150HLC3_9GAMM</name>
<evidence type="ECO:0000313" key="2">
    <source>
        <dbReference type="EMBL" id="KXZ65937.1"/>
    </source>
</evidence>
<evidence type="ECO:0000313" key="3">
    <source>
        <dbReference type="Proteomes" id="UP000075680"/>
    </source>
</evidence>
<keyword evidence="1" id="KW-0175">Coiled coil</keyword>
<reference evidence="2 3" key="1">
    <citation type="journal article" date="2016" name="Sci. Rep.">
        <title>Genomic and phenotypic characterization of the species Acinetobacter venetianus.</title>
        <authorList>
            <person name="Fondi M."/>
            <person name="Maida I."/>
            <person name="Perrin E."/>
            <person name="Orlandini V."/>
            <person name="La Torre L."/>
            <person name="Bosi E."/>
            <person name="Negroni A."/>
            <person name="Zanaroli G."/>
            <person name="Fava F."/>
            <person name="Decorosi F."/>
            <person name="Giovannetti L."/>
            <person name="Viti C."/>
            <person name="Vaneechoutte M."/>
            <person name="Dijkshoorn L."/>
            <person name="Fani R."/>
        </authorList>
    </citation>
    <scope>NUCLEOTIDE SEQUENCE [LARGE SCALE GENOMIC DNA]</scope>
    <source>
        <strain evidence="2 3">LUH5627</strain>
    </source>
</reference>
<dbReference type="EMBL" id="JRUE01000212">
    <property type="protein sequence ID" value="KXZ65937.1"/>
    <property type="molecule type" value="Genomic_DNA"/>
</dbReference>
<sequence length="75" mass="8867">MSDYMNMTLEQLQQEHADLLEFNETLDKKYKHHAARAEKYRRKCESIASLFVVPSENHQMTIKAIQTILERVGEE</sequence>
<dbReference type="AlphaFoldDB" id="A0A150HLC3"/>
<feature type="coiled-coil region" evidence="1">
    <location>
        <begin position="9"/>
        <end position="43"/>
    </location>
</feature>
<dbReference type="Proteomes" id="UP000075680">
    <property type="component" value="Unassembled WGS sequence"/>
</dbReference>
<proteinExistence type="predicted"/>
<evidence type="ECO:0000256" key="1">
    <source>
        <dbReference type="SAM" id="Coils"/>
    </source>
</evidence>
<organism evidence="2 3">
    <name type="scientific">Acinetobacter venetianus</name>
    <dbReference type="NCBI Taxonomy" id="52133"/>
    <lineage>
        <taxon>Bacteria</taxon>
        <taxon>Pseudomonadati</taxon>
        <taxon>Pseudomonadota</taxon>
        <taxon>Gammaproteobacteria</taxon>
        <taxon>Moraxellales</taxon>
        <taxon>Moraxellaceae</taxon>
        <taxon>Acinetobacter</taxon>
    </lineage>
</organism>
<dbReference type="RefSeq" id="WP_061519352.1">
    <property type="nucleotide sequence ID" value="NZ_JRUE01000212.1"/>
</dbReference>
<accession>A0A150HLC3</accession>
<dbReference type="PATRIC" id="fig|52133.18.peg.2737"/>
<comment type="caution">
    <text evidence="2">The sequence shown here is derived from an EMBL/GenBank/DDBJ whole genome shotgun (WGS) entry which is preliminary data.</text>
</comment>
<protein>
    <submittedName>
        <fullName evidence="2">Uncharacterized protein</fullName>
    </submittedName>
</protein>
<gene>
    <name evidence="2" type="ORF">AVENLUH5627_02667</name>
</gene>